<evidence type="ECO:0000313" key="3">
    <source>
        <dbReference type="WBParaSite" id="ECPE_0000692801-mRNA-1"/>
    </source>
</evidence>
<reference evidence="3" key="1">
    <citation type="submission" date="2016-06" db="UniProtKB">
        <authorList>
            <consortium name="WormBaseParasite"/>
        </authorList>
    </citation>
    <scope>IDENTIFICATION</scope>
</reference>
<organism evidence="3">
    <name type="scientific">Echinostoma caproni</name>
    <dbReference type="NCBI Taxonomy" id="27848"/>
    <lineage>
        <taxon>Eukaryota</taxon>
        <taxon>Metazoa</taxon>
        <taxon>Spiralia</taxon>
        <taxon>Lophotrochozoa</taxon>
        <taxon>Platyhelminthes</taxon>
        <taxon>Trematoda</taxon>
        <taxon>Digenea</taxon>
        <taxon>Plagiorchiida</taxon>
        <taxon>Echinostomata</taxon>
        <taxon>Echinostomatoidea</taxon>
        <taxon>Echinostomatidae</taxon>
        <taxon>Echinostoma</taxon>
    </lineage>
</organism>
<dbReference type="Proteomes" id="UP000272942">
    <property type="component" value="Unassembled WGS sequence"/>
</dbReference>
<accession>A0A183AIX9</accession>
<keyword evidence="2" id="KW-1185">Reference proteome</keyword>
<reference evidence="1 2" key="2">
    <citation type="submission" date="2018-11" db="EMBL/GenBank/DDBJ databases">
        <authorList>
            <consortium name="Pathogen Informatics"/>
        </authorList>
    </citation>
    <scope>NUCLEOTIDE SEQUENCE [LARGE SCALE GENOMIC DNA]</scope>
    <source>
        <strain evidence="1 2">Egypt</strain>
    </source>
</reference>
<evidence type="ECO:0000313" key="2">
    <source>
        <dbReference type="Proteomes" id="UP000272942"/>
    </source>
</evidence>
<dbReference type="AlphaFoldDB" id="A0A183AIX9"/>
<proteinExistence type="predicted"/>
<protein>
    <submittedName>
        <fullName evidence="3">DUF695 domain-containing protein</fullName>
    </submittedName>
</protein>
<evidence type="ECO:0000313" key="1">
    <source>
        <dbReference type="EMBL" id="VDP79681.1"/>
    </source>
</evidence>
<dbReference type="WBParaSite" id="ECPE_0000692801-mRNA-1">
    <property type="protein sequence ID" value="ECPE_0000692801-mRNA-1"/>
    <property type="gene ID" value="ECPE_0000692801"/>
</dbReference>
<sequence length="156" mass="17736">MYVIGSSGYANAAHKDKVSHGITLGNVGFHLSDVQVTRELYLHGRVYRNKQTVRWDDEYGDPTSSSSKVIVEHLKEMMDEAFPALPEGSFAYSYVIVRIELLNASSSVHARLTITIKGDDFPWRNYDDLFEKMNRKIMKTGLTRSSDKFTLLRLGD</sequence>
<gene>
    <name evidence="1" type="ORF">ECPE_LOCUS6914</name>
</gene>
<dbReference type="EMBL" id="UZAN01043960">
    <property type="protein sequence ID" value="VDP79681.1"/>
    <property type="molecule type" value="Genomic_DNA"/>
</dbReference>
<name>A0A183AIX9_9TREM</name>